<feature type="domain" description="DHHA1" evidence="7">
    <location>
        <begin position="374"/>
        <end position="463"/>
    </location>
</feature>
<dbReference type="PANTHER" id="PTHR30255">
    <property type="entry name" value="SINGLE-STRANDED-DNA-SPECIFIC EXONUCLEASE RECJ"/>
    <property type="match status" value="1"/>
</dbReference>
<dbReference type="InterPro" id="IPR051673">
    <property type="entry name" value="SSDNA_exonuclease_RecJ"/>
</dbReference>
<evidence type="ECO:0000256" key="5">
    <source>
        <dbReference type="ARBA" id="ARBA00022839"/>
    </source>
</evidence>
<comment type="similarity">
    <text evidence="1">Belongs to the RecJ family.</text>
</comment>
<dbReference type="EMBL" id="CP072642">
    <property type="protein sequence ID" value="QUV94378.1"/>
    <property type="molecule type" value="Genomic_DNA"/>
</dbReference>
<evidence type="ECO:0000313" key="9">
    <source>
        <dbReference type="EMBL" id="QUV94378.1"/>
    </source>
</evidence>
<dbReference type="InterPro" id="IPR001667">
    <property type="entry name" value="DDH_dom"/>
</dbReference>
<sequence>MSVHAPRRSLSGALWKQATPPADAVKRLTQALDIHPLVATCLINRGLTTPEQAAAFLTPDLTHVPDPRPMRNLTEALHIIGRAVERRERIRIVGDYDCDGTTGLVTLRNVLRQLGVQTDDFVSYYVPDREQEGYGLNPGIIGQAAADGVQVLVSVDIGITAHREWEMARAQGIVGVCIDHHTALGSRVPADAVVVCPKQVGDAYPEKDLAACGLAWQMARALLGERPNGEAFLRSLTKLVAIGTYADLVPLSSPANRAIVAEGLRGLNSGSKNPGLSALLEVAGLRERPIGAGDLGFRLGPRINAAGRIEGTTVGIIQLFDSLTPDEARQRAQQIDAWNTERQAIQRQLVDQLEARIASQPQDDPVYVLAGNHTDGWHQGVVGIAASKVVESHHHPALVCSIRDGIAHGSGRSIPQFNLIEALQTIGQDGLFLRYGGHPAAAGFCLPVERLPELQQRINAYARQVLPPDALTRVYVADGELPLGELTLPLVESLAKLEPHGIGNPHPRFILRGHILEQRILKDQHLKLILGDGPHRAEVLWWQRREYAEQLPRQAKVEVLGRPDINVWQGRTSLQFIATDIRLAT</sequence>
<keyword evidence="5 9" id="KW-0269">Exonuclease</keyword>
<dbReference type="SUPFAM" id="SSF64182">
    <property type="entry name" value="DHH phosphoesterases"/>
    <property type="match status" value="1"/>
</dbReference>
<gene>
    <name evidence="9" type="primary">recJ</name>
    <name evidence="9" type="ORF">J8C05_02715</name>
</gene>
<dbReference type="RefSeq" id="WP_211422675.1">
    <property type="nucleotide sequence ID" value="NZ_CP072642.1"/>
</dbReference>
<organism evidence="9 10">
    <name type="scientific">Chloracidobacterium sp. N</name>
    <dbReference type="NCBI Taxonomy" id="2821540"/>
    <lineage>
        <taxon>Bacteria</taxon>
        <taxon>Pseudomonadati</taxon>
        <taxon>Acidobacteriota</taxon>
        <taxon>Terriglobia</taxon>
        <taxon>Terriglobales</taxon>
        <taxon>Acidobacteriaceae</taxon>
        <taxon>Chloracidobacterium</taxon>
        <taxon>Chloracidobacterium aggregatum</taxon>
    </lineage>
</organism>
<dbReference type="InterPro" id="IPR041122">
    <property type="entry name" value="RecJ_OB"/>
</dbReference>
<dbReference type="Pfam" id="PF02272">
    <property type="entry name" value="DHHA1"/>
    <property type="match status" value="1"/>
</dbReference>
<keyword evidence="4" id="KW-0378">Hydrolase</keyword>
<dbReference type="GO" id="GO:0004527">
    <property type="term" value="F:exonuclease activity"/>
    <property type="evidence" value="ECO:0007669"/>
    <property type="project" value="UniProtKB-KW"/>
</dbReference>
<dbReference type="InterPro" id="IPR038763">
    <property type="entry name" value="DHH_sf"/>
</dbReference>
<feature type="domain" description="RecJ OB" evidence="8">
    <location>
        <begin position="478"/>
        <end position="580"/>
    </location>
</feature>
<dbReference type="InterPro" id="IPR003156">
    <property type="entry name" value="DHHA1_dom"/>
</dbReference>
<evidence type="ECO:0000259" key="6">
    <source>
        <dbReference type="Pfam" id="PF01368"/>
    </source>
</evidence>
<reference evidence="9 10" key="1">
    <citation type="submission" date="2021-03" db="EMBL/GenBank/DDBJ databases">
        <title>Genomic and phenotypic characterization of Chloracidobacterium isolates provides evidence for multiple species.</title>
        <authorList>
            <person name="Saini M.K."/>
            <person name="Costas A.M.G."/>
            <person name="Tank M."/>
            <person name="Bryant D.A."/>
        </authorList>
    </citation>
    <scope>NUCLEOTIDE SEQUENCE [LARGE SCALE GENOMIC DNA]</scope>
    <source>
        <strain evidence="9 10">N</strain>
    </source>
</reference>
<keyword evidence="10" id="KW-1185">Reference proteome</keyword>
<dbReference type="Gene3D" id="3.10.310.30">
    <property type="match status" value="1"/>
</dbReference>
<dbReference type="Pfam" id="PF17768">
    <property type="entry name" value="RecJ_OB"/>
    <property type="match status" value="1"/>
</dbReference>
<feature type="domain" description="DDH" evidence="6">
    <location>
        <begin position="89"/>
        <end position="244"/>
    </location>
</feature>
<dbReference type="Gene3D" id="3.90.1640.30">
    <property type="match status" value="1"/>
</dbReference>
<accession>A0ABX8B068</accession>
<evidence type="ECO:0000256" key="2">
    <source>
        <dbReference type="ARBA" id="ARBA00019841"/>
    </source>
</evidence>
<evidence type="ECO:0000256" key="1">
    <source>
        <dbReference type="ARBA" id="ARBA00005915"/>
    </source>
</evidence>
<protein>
    <recommendedName>
        <fullName evidence="2">Single-stranded-DNA-specific exonuclease RecJ</fullName>
    </recommendedName>
</protein>
<evidence type="ECO:0000259" key="7">
    <source>
        <dbReference type="Pfam" id="PF02272"/>
    </source>
</evidence>
<dbReference type="Pfam" id="PF01368">
    <property type="entry name" value="DHH"/>
    <property type="match status" value="1"/>
</dbReference>
<proteinExistence type="inferred from homology"/>
<evidence type="ECO:0000259" key="8">
    <source>
        <dbReference type="Pfam" id="PF17768"/>
    </source>
</evidence>
<dbReference type="PANTHER" id="PTHR30255:SF2">
    <property type="entry name" value="SINGLE-STRANDED-DNA-SPECIFIC EXONUCLEASE RECJ"/>
    <property type="match status" value="1"/>
</dbReference>
<dbReference type="NCBIfam" id="TIGR00644">
    <property type="entry name" value="recJ"/>
    <property type="match status" value="1"/>
</dbReference>
<dbReference type="Proteomes" id="UP000677668">
    <property type="component" value="Chromosome 1"/>
</dbReference>
<keyword evidence="3" id="KW-0540">Nuclease</keyword>
<evidence type="ECO:0000256" key="3">
    <source>
        <dbReference type="ARBA" id="ARBA00022722"/>
    </source>
</evidence>
<name>A0ABX8B068_9BACT</name>
<dbReference type="InterPro" id="IPR004610">
    <property type="entry name" value="RecJ"/>
</dbReference>
<evidence type="ECO:0000313" key="10">
    <source>
        <dbReference type="Proteomes" id="UP000677668"/>
    </source>
</evidence>
<evidence type="ECO:0000256" key="4">
    <source>
        <dbReference type="ARBA" id="ARBA00022801"/>
    </source>
</evidence>